<evidence type="ECO:0000313" key="4">
    <source>
        <dbReference type="Proteomes" id="UP000008743"/>
    </source>
</evidence>
<feature type="region of interest" description="Disordered" evidence="1">
    <location>
        <begin position="349"/>
        <end position="368"/>
    </location>
</feature>
<dbReference type="SMART" id="SM00582">
    <property type="entry name" value="RPR"/>
    <property type="match status" value="1"/>
</dbReference>
<dbReference type="Proteomes" id="UP000008743">
    <property type="component" value="Unassembled WGS sequence"/>
</dbReference>
<dbReference type="InterPro" id="IPR054127">
    <property type="entry name" value="Pcf11_C"/>
</dbReference>
<dbReference type="InterPro" id="IPR045154">
    <property type="entry name" value="PCF11-like"/>
</dbReference>
<dbReference type="GO" id="GO:0006369">
    <property type="term" value="P:termination of RNA polymerase II transcription"/>
    <property type="evidence" value="ECO:0007669"/>
    <property type="project" value="InterPro"/>
</dbReference>
<dbReference type="Pfam" id="PF11526">
    <property type="entry name" value="Pfc11_Clp1_ID"/>
    <property type="match status" value="1"/>
</dbReference>
<accession>A0A0D2WIZ0</accession>
<dbReference type="GO" id="GO:0031124">
    <property type="term" value="P:mRNA 3'-end processing"/>
    <property type="evidence" value="ECO:0007669"/>
    <property type="project" value="InterPro"/>
</dbReference>
<dbReference type="InterPro" id="IPR008942">
    <property type="entry name" value="ENTH_VHS"/>
</dbReference>
<dbReference type="CDD" id="cd16982">
    <property type="entry name" value="CID_Pcf11"/>
    <property type="match status" value="1"/>
</dbReference>
<protein>
    <recommendedName>
        <fullName evidence="2">CID domain-containing protein</fullName>
    </recommendedName>
</protein>
<dbReference type="GO" id="GO:0000993">
    <property type="term" value="F:RNA polymerase II complex binding"/>
    <property type="evidence" value="ECO:0007669"/>
    <property type="project" value="InterPro"/>
</dbReference>
<feature type="region of interest" description="Disordered" evidence="1">
    <location>
        <begin position="455"/>
        <end position="487"/>
    </location>
</feature>
<proteinExistence type="predicted"/>
<dbReference type="Gene3D" id="1.25.40.90">
    <property type="match status" value="1"/>
</dbReference>
<dbReference type="GO" id="GO:0005849">
    <property type="term" value="C:mRNA cleavage factor complex"/>
    <property type="evidence" value="ECO:0007669"/>
    <property type="project" value="InterPro"/>
</dbReference>
<dbReference type="PANTHER" id="PTHR15921">
    <property type="entry name" value="PRE-MRNA CLEAVAGE COMPLEX II"/>
    <property type="match status" value="1"/>
</dbReference>
<evidence type="ECO:0000313" key="3">
    <source>
        <dbReference type="EMBL" id="KJE89118.1"/>
    </source>
</evidence>
<dbReference type="InParanoid" id="A0A0D2WIZ0"/>
<dbReference type="InterPro" id="IPR021605">
    <property type="entry name" value="Pcf11_Clp1-ID"/>
</dbReference>
<dbReference type="GO" id="GO:0005737">
    <property type="term" value="C:cytoplasm"/>
    <property type="evidence" value="ECO:0007669"/>
    <property type="project" value="TreeGrafter"/>
</dbReference>
<name>A0A0D2WIZ0_CAPO3</name>
<feature type="region of interest" description="Disordered" evidence="1">
    <location>
        <begin position="143"/>
        <end position="185"/>
    </location>
</feature>
<keyword evidence="4" id="KW-1185">Reference proteome</keyword>
<dbReference type="OrthoDB" id="2129491at2759"/>
<dbReference type="Pfam" id="PF04818">
    <property type="entry name" value="CID"/>
    <property type="match status" value="1"/>
</dbReference>
<feature type="compositionally biased region" description="Gly residues" evidence="1">
    <location>
        <begin position="473"/>
        <end position="486"/>
    </location>
</feature>
<dbReference type="EMBL" id="KE346360">
    <property type="protein sequence ID" value="KJE89118.1"/>
    <property type="molecule type" value="Genomic_DNA"/>
</dbReference>
<evidence type="ECO:0000259" key="2">
    <source>
        <dbReference type="PROSITE" id="PS51391"/>
    </source>
</evidence>
<gene>
    <name evidence="3" type="ORF">CAOG_000659</name>
</gene>
<dbReference type="PROSITE" id="PS51391">
    <property type="entry name" value="CID"/>
    <property type="match status" value="1"/>
</dbReference>
<evidence type="ECO:0000256" key="1">
    <source>
        <dbReference type="SAM" id="MobiDB-lite"/>
    </source>
</evidence>
<dbReference type="STRING" id="595528.A0A0D2WIZ0"/>
<dbReference type="SUPFAM" id="SSF48464">
    <property type="entry name" value="ENTH/VHS domain"/>
    <property type="match status" value="1"/>
</dbReference>
<dbReference type="FunCoup" id="A0A0D2WIZ0">
    <property type="interactions" value="236"/>
</dbReference>
<organism evidence="3 4">
    <name type="scientific">Capsaspora owczarzaki (strain ATCC 30864)</name>
    <dbReference type="NCBI Taxonomy" id="595528"/>
    <lineage>
        <taxon>Eukaryota</taxon>
        <taxon>Filasterea</taxon>
        <taxon>Capsaspora</taxon>
    </lineage>
</organism>
<feature type="region of interest" description="Disordered" evidence="1">
    <location>
        <begin position="289"/>
        <end position="317"/>
    </location>
</feature>
<dbReference type="GO" id="GO:0003729">
    <property type="term" value="F:mRNA binding"/>
    <property type="evidence" value="ECO:0007669"/>
    <property type="project" value="InterPro"/>
</dbReference>
<dbReference type="AlphaFoldDB" id="A0A0D2WIZ0"/>
<dbReference type="Pfam" id="PF21936">
    <property type="entry name" value="Pcf11_C"/>
    <property type="match status" value="1"/>
</dbReference>
<dbReference type="InterPro" id="IPR006569">
    <property type="entry name" value="CID_dom"/>
</dbReference>
<feature type="domain" description="CID" evidence="2">
    <location>
        <begin position="10"/>
        <end position="140"/>
    </location>
</feature>
<sequence>MAGSNPASAEYQRTFREFSDSLDFLKVNSKIHIDMLTQLAAESQSAAPAVVAAIEARLRQVPADRKLPILYLIDSIVKAKVIGTTYAGLFERNLAETFVETYTVVGGEDRRRLDRVLNLWEGYFPAPLVQFLRDRIVGLAQTADPRRQAAPRPDASANVRMASSHGGAAPGPQQQTSSVWPNYEAPPPQAHQNFYAGGMVAGGAQQWSNAGPAYASAPPTRPLSYDAQIFASWPQFERDGLRASLLAGLRDPMAVHQHAQLRRQLADLDEAEAHLRSLMQPQFNQPVQQSYYAPLPPDAQSQQPPPTLSQLQTAPPEGKLDVSSLLQQFMQSGALGALTGGALQSATPLSAPQVIPPPTGSSGHASSGASMALPHVALDSDAVKTFRNDVVESLYSWRPLLCTQCAFRFPADRRTAMAEHMDWHFRANKRERERDKNVRSRRWYLPVDDWLQYKETEEDDERQPAFFTDGTGRDGGQTSGATGGASAGESVDAAVAVLPDDATECSICGDKLERVYNQDDEEWRFVGAVRVGAQVFHTRCHADAVTNHGLPSTSPDTSFDAHPLDPRQKRKVVGFACEKINLTQSIAAHGPFPGLISLWCFVV</sequence>
<dbReference type="InterPro" id="IPR047415">
    <property type="entry name" value="Pcf11_CID"/>
</dbReference>
<reference evidence="4" key="1">
    <citation type="submission" date="2011-02" db="EMBL/GenBank/DDBJ databases">
        <title>The Genome Sequence of Capsaspora owczarzaki ATCC 30864.</title>
        <authorList>
            <person name="Russ C."/>
            <person name="Cuomo C."/>
            <person name="Burger G."/>
            <person name="Gray M.W."/>
            <person name="Holland P.W.H."/>
            <person name="King N."/>
            <person name="Lang F.B.F."/>
            <person name="Roger A.J."/>
            <person name="Ruiz-Trillo I."/>
            <person name="Young S.K."/>
            <person name="Zeng Q."/>
            <person name="Gargeya S."/>
            <person name="Alvarado L."/>
            <person name="Berlin A."/>
            <person name="Chapman S.B."/>
            <person name="Chen Z."/>
            <person name="Freedman E."/>
            <person name="Gellesch M."/>
            <person name="Goldberg J."/>
            <person name="Griggs A."/>
            <person name="Gujja S."/>
            <person name="Heilman E."/>
            <person name="Heiman D."/>
            <person name="Howarth C."/>
            <person name="Mehta T."/>
            <person name="Neiman D."/>
            <person name="Pearson M."/>
            <person name="Roberts A."/>
            <person name="Saif S."/>
            <person name="Shea T."/>
            <person name="Shenoy N."/>
            <person name="Sisk P."/>
            <person name="Stolte C."/>
            <person name="Sykes S."/>
            <person name="White J."/>
            <person name="Yandava C."/>
            <person name="Haas B."/>
            <person name="Nusbaum C."/>
            <person name="Birren B."/>
        </authorList>
    </citation>
    <scope>NUCLEOTIDE SEQUENCE</scope>
    <source>
        <strain evidence="4">ATCC 30864</strain>
    </source>
</reference>
<dbReference type="PhylomeDB" id="A0A0D2WIZ0"/>
<dbReference type="PANTHER" id="PTHR15921:SF3">
    <property type="entry name" value="PRE-MRNA CLEAVAGE COMPLEX 2 PROTEIN PCF11"/>
    <property type="match status" value="1"/>
</dbReference>